<dbReference type="KEGG" id="phal:H9I45_05470"/>
<sequence length="486" mass="56681">MNKEQKNKLRKKGYSIEKFQNGYAVIYNKNKKRGIIDNNGKIILKTKYTYLSNVSEEGNLITGEYIYGGNDGGGSPKIGLKNFKIITLKGDVIKENEFKNMTIQFLKYNPNYSVGSYFKLWNSNRKGGIINCNGDLIIEPKYDYLTFFNNKGKIIAFLNNEMYVFNNNGIQLNKTSLKYKIELQSQSTTTFPLVKSANTKNLQVFDDTVICTKDGTNYGVFNLKDNKEKISFIYEKIDTKLFIKNKDTIGYKVFKNNLSTLIDYKSNKEIAPFVFEDITDLITFKNQKFLEGNYLKNKKHIWSNYLNLETKELIFPNDLELYKASPINSSFWIVKVLGVLPNGYSSHAYSVYNVKEAKFIEAPELEKYSSIDRLSSNLVLFNKKNSGSWIYDLNKKQKIKSYLKKPRFTKFELTKNDLVKNFIVITNERKKTLYDEEFQIIFKDLKYSSSYVKKDRYIIKERIEGKYVRTAYGIDGKIIGEKYKYK</sequence>
<reference evidence="1 2" key="1">
    <citation type="journal article" date="2016" name="Int. J. Syst. Evol. Microbiol.">
        <title>Polaribacter haliotis sp. nov., isolated from the gut of abalone Haliotis discus hannai.</title>
        <authorList>
            <person name="Kim Y.O."/>
            <person name="Park I.S."/>
            <person name="Park S."/>
            <person name="Nam B.H."/>
            <person name="Park J.M."/>
            <person name="Kim D.G."/>
            <person name="Yoon J.H."/>
        </authorList>
    </citation>
    <scope>NUCLEOTIDE SEQUENCE [LARGE SCALE GENOMIC DNA]</scope>
    <source>
        <strain evidence="1 2">KCTC 52418</strain>
    </source>
</reference>
<dbReference type="Proteomes" id="UP000516764">
    <property type="component" value="Chromosome"/>
</dbReference>
<dbReference type="Pfam" id="PF14903">
    <property type="entry name" value="WG_beta_rep"/>
    <property type="match status" value="2"/>
</dbReference>
<dbReference type="AlphaFoldDB" id="A0A7L8AIS8"/>
<name>A0A7L8AIS8_9FLAO</name>
<keyword evidence="2" id="KW-1185">Reference proteome</keyword>
<dbReference type="RefSeq" id="WP_176397528.1">
    <property type="nucleotide sequence ID" value="NZ_CP061813.1"/>
</dbReference>
<dbReference type="InterPro" id="IPR032774">
    <property type="entry name" value="WG_beta_rep"/>
</dbReference>
<organism evidence="1 2">
    <name type="scientific">Polaribacter haliotis</name>
    <dbReference type="NCBI Taxonomy" id="1888915"/>
    <lineage>
        <taxon>Bacteria</taxon>
        <taxon>Pseudomonadati</taxon>
        <taxon>Bacteroidota</taxon>
        <taxon>Flavobacteriia</taxon>
        <taxon>Flavobacteriales</taxon>
        <taxon>Flavobacteriaceae</taxon>
    </lineage>
</organism>
<evidence type="ECO:0000313" key="1">
    <source>
        <dbReference type="EMBL" id="QOD61890.1"/>
    </source>
</evidence>
<proteinExistence type="predicted"/>
<dbReference type="EMBL" id="CP061813">
    <property type="protein sequence ID" value="QOD61890.1"/>
    <property type="molecule type" value="Genomic_DNA"/>
</dbReference>
<evidence type="ECO:0000313" key="2">
    <source>
        <dbReference type="Proteomes" id="UP000516764"/>
    </source>
</evidence>
<protein>
    <submittedName>
        <fullName evidence="1">WG repeat-containing protein</fullName>
    </submittedName>
</protein>
<accession>A0A7L8AIS8</accession>
<gene>
    <name evidence="1" type="ORF">H9I45_05470</name>
</gene>